<evidence type="ECO:0000313" key="5">
    <source>
        <dbReference type="Proteomes" id="UP000007110"/>
    </source>
</evidence>
<dbReference type="SUPFAM" id="SSF51069">
    <property type="entry name" value="Carbonic anhydrase"/>
    <property type="match status" value="1"/>
</dbReference>
<evidence type="ECO:0000256" key="1">
    <source>
        <dbReference type="ARBA" id="ARBA00010718"/>
    </source>
</evidence>
<dbReference type="RefSeq" id="XP_030830364.1">
    <property type="nucleotide sequence ID" value="XM_030974504.1"/>
</dbReference>
<dbReference type="Gene3D" id="3.10.200.10">
    <property type="entry name" value="Alpha carbonic anhydrase"/>
    <property type="match status" value="1"/>
</dbReference>
<accession>A0A7M7N2M2</accession>
<dbReference type="InterPro" id="IPR001148">
    <property type="entry name" value="CA_dom"/>
</dbReference>
<evidence type="ECO:0000313" key="4">
    <source>
        <dbReference type="EnsemblMetazoa" id="XP_030830364"/>
    </source>
</evidence>
<dbReference type="FunCoup" id="A0A7M7N2M2">
    <property type="interactions" value="207"/>
</dbReference>
<dbReference type="KEGG" id="spu:100892103"/>
<sequence>MKFFVYVALLAVVPAVFGASWSYLTQDTWHLIPGSNCNGNSQSPINIIPSIATTTDLSPFVLDGYTDENSNMDLVNSGHNVHVNLHDEVQDLYKLSGGGLPTTYTAAKIFFKWGSVNSQGSEHQFDGATYPAELNMVHYDKSKYADLPAALTSLQWDAVAQLIVMIEVGESNTAFDSFLSYISQIANYSSGTTSLGQGNLPSFPIRNFLPSDLSKFYRYNGSTPSPNCYETVILNVFKDPISISQAQLDMLRTVYGVNLNAQGNYKMVDNYRRIQPLNGRTIYYSSAVTISPMRALFILALSLSLLLDRF</sequence>
<dbReference type="InterPro" id="IPR023561">
    <property type="entry name" value="Carbonic_anhydrase_a-class"/>
</dbReference>
<feature type="signal peptide" evidence="2">
    <location>
        <begin position="1"/>
        <end position="18"/>
    </location>
</feature>
<dbReference type="GO" id="GO:0004089">
    <property type="term" value="F:carbonate dehydratase activity"/>
    <property type="evidence" value="ECO:0000318"/>
    <property type="project" value="GO_Central"/>
</dbReference>
<dbReference type="EnsemblMetazoa" id="XM_030974504">
    <property type="protein sequence ID" value="XP_030830364"/>
    <property type="gene ID" value="LOC100892103"/>
</dbReference>
<reference evidence="4" key="2">
    <citation type="submission" date="2021-01" db="UniProtKB">
        <authorList>
            <consortium name="EnsemblMetazoa"/>
        </authorList>
    </citation>
    <scope>IDENTIFICATION</scope>
</reference>
<dbReference type="Proteomes" id="UP000007110">
    <property type="component" value="Unassembled WGS sequence"/>
</dbReference>
<dbReference type="PROSITE" id="PS51144">
    <property type="entry name" value="ALPHA_CA_2"/>
    <property type="match status" value="1"/>
</dbReference>
<feature type="chain" id="PRO_5029686715" description="Alpha-carbonic anhydrase domain-containing protein" evidence="2">
    <location>
        <begin position="19"/>
        <end position="310"/>
    </location>
</feature>
<keyword evidence="2" id="KW-0732">Signal</keyword>
<name>A0A7M7N2M2_STRPU</name>
<dbReference type="Pfam" id="PF00194">
    <property type="entry name" value="Carb_anhydrase"/>
    <property type="match status" value="1"/>
</dbReference>
<dbReference type="InterPro" id="IPR036398">
    <property type="entry name" value="CA_dom_sf"/>
</dbReference>
<dbReference type="OrthoDB" id="429145at2759"/>
<dbReference type="PANTHER" id="PTHR18952:SF278">
    <property type="entry name" value="CARBONIC ANHYDRASE"/>
    <property type="match status" value="1"/>
</dbReference>
<organism evidence="4 5">
    <name type="scientific">Strongylocentrotus purpuratus</name>
    <name type="common">Purple sea urchin</name>
    <dbReference type="NCBI Taxonomy" id="7668"/>
    <lineage>
        <taxon>Eukaryota</taxon>
        <taxon>Metazoa</taxon>
        <taxon>Echinodermata</taxon>
        <taxon>Eleutherozoa</taxon>
        <taxon>Echinozoa</taxon>
        <taxon>Echinoidea</taxon>
        <taxon>Euechinoidea</taxon>
        <taxon>Echinacea</taxon>
        <taxon>Camarodonta</taxon>
        <taxon>Echinidea</taxon>
        <taxon>Strongylocentrotidae</taxon>
        <taxon>Strongylocentrotus</taxon>
    </lineage>
</organism>
<dbReference type="InParanoid" id="A0A7M7N2M2"/>
<evidence type="ECO:0000259" key="3">
    <source>
        <dbReference type="PROSITE" id="PS51144"/>
    </source>
</evidence>
<proteinExistence type="inferred from homology"/>
<dbReference type="GeneID" id="100892103"/>
<dbReference type="AlphaFoldDB" id="A0A7M7N2M2"/>
<dbReference type="SMART" id="SM01057">
    <property type="entry name" value="Carb_anhydrase"/>
    <property type="match status" value="1"/>
</dbReference>
<keyword evidence="5" id="KW-1185">Reference proteome</keyword>
<dbReference type="GO" id="GO:0008270">
    <property type="term" value="F:zinc ion binding"/>
    <property type="evidence" value="ECO:0007669"/>
    <property type="project" value="InterPro"/>
</dbReference>
<reference evidence="5" key="1">
    <citation type="submission" date="2015-02" db="EMBL/GenBank/DDBJ databases">
        <title>Genome sequencing for Strongylocentrotus purpuratus.</title>
        <authorList>
            <person name="Murali S."/>
            <person name="Liu Y."/>
            <person name="Vee V."/>
            <person name="English A."/>
            <person name="Wang M."/>
            <person name="Skinner E."/>
            <person name="Han Y."/>
            <person name="Muzny D.M."/>
            <person name="Worley K.C."/>
            <person name="Gibbs R.A."/>
        </authorList>
    </citation>
    <scope>NUCLEOTIDE SEQUENCE</scope>
</reference>
<dbReference type="GO" id="GO:0005886">
    <property type="term" value="C:plasma membrane"/>
    <property type="evidence" value="ECO:0000318"/>
    <property type="project" value="GO_Central"/>
</dbReference>
<evidence type="ECO:0000256" key="2">
    <source>
        <dbReference type="SAM" id="SignalP"/>
    </source>
</evidence>
<comment type="similarity">
    <text evidence="1">Belongs to the alpha-carbonic anhydrase family.</text>
</comment>
<protein>
    <recommendedName>
        <fullName evidence="3">Alpha-carbonic anhydrase domain-containing protein</fullName>
    </recommendedName>
</protein>
<dbReference type="OMA" id="TRAVEWH"/>
<feature type="domain" description="Alpha-carbonic anhydrase" evidence="3">
    <location>
        <begin position="19"/>
        <end position="286"/>
    </location>
</feature>
<dbReference type="PANTHER" id="PTHR18952">
    <property type="entry name" value="CARBONIC ANHYDRASE"/>
    <property type="match status" value="1"/>
</dbReference>